<dbReference type="GO" id="GO:0042254">
    <property type="term" value="P:ribosome biogenesis"/>
    <property type="evidence" value="ECO:0007669"/>
    <property type="project" value="UniProtKB-UniRule"/>
</dbReference>
<dbReference type="GO" id="GO:0005737">
    <property type="term" value="C:cytoplasm"/>
    <property type="evidence" value="ECO:0007669"/>
    <property type="project" value="UniProtKB-SubCell"/>
</dbReference>
<dbReference type="KEGG" id="ude:JM47_02100"/>
<name>A0A0C5S1Z0_9BACT</name>
<dbReference type="InterPro" id="IPR015349">
    <property type="entry name" value="OCT_dom"/>
</dbReference>
<sequence length="433" mass="47948">MAFVDKCTITLKAGNGGDGIVSWRRETHVPEGGPAGGNGGNGGSIFFVGDHNETSLESIKFKKIIKADHGTKGNIKNQHGANAEHVYVKLPLGTVVYDAKTNEIIADVSVDKQTYLIASGGMGGFGNTHFKSAFNKAPNLYERGELGEEIVVNLELKTIADIGIVGLPNAGKSTLISSFTNAKPKTANYMFTTLNPILGTIYHEDQRIVFADIPGLIEGAHEGVGLGFDFLRHIERCFLLLHLISLDPNDNVDIIQAYETIVHELFAYKQSVADKPIIIVANKIDAIGAEENLALLKDHLKDQNVIVISALNYTNIKEMLDQVIEAYLAARHKFNIQAQNNSSDQLLVWKDYSIKEKVIDKTIVINQVDEHVFEISGPYLKYWTRRIPLNTQDNLIRFNQKLQSINFKEQLKEAGAVPGDSLIIYDIQLEYEE</sequence>
<dbReference type="InterPro" id="IPR005225">
    <property type="entry name" value="Small_GTP-bd"/>
</dbReference>
<comment type="subunit">
    <text evidence="9">Monomer.</text>
</comment>
<dbReference type="PROSITE" id="PS00905">
    <property type="entry name" value="GTP1_OBG"/>
    <property type="match status" value="1"/>
</dbReference>
<dbReference type="PANTHER" id="PTHR11702:SF31">
    <property type="entry name" value="MITOCHONDRIAL RIBOSOME-ASSOCIATED GTPASE 2"/>
    <property type="match status" value="1"/>
</dbReference>
<comment type="similarity">
    <text evidence="2 9">Belongs to the TRAFAC class OBG-HflX-like GTPase superfamily. OBG GTPase family.</text>
</comment>
<dbReference type="EC" id="3.6.5.-" evidence="9"/>
<dbReference type="NCBIfam" id="NF008955">
    <property type="entry name" value="PRK12297.1"/>
    <property type="match status" value="1"/>
</dbReference>
<evidence type="ECO:0000256" key="4">
    <source>
        <dbReference type="ARBA" id="ARBA00022723"/>
    </source>
</evidence>
<dbReference type="PANTHER" id="PTHR11702">
    <property type="entry name" value="DEVELOPMENTALLY REGULATED GTP-BINDING PROTEIN-RELATED"/>
    <property type="match status" value="1"/>
</dbReference>
<evidence type="ECO:0000256" key="7">
    <source>
        <dbReference type="ARBA" id="ARBA00022842"/>
    </source>
</evidence>
<feature type="binding site" evidence="9">
    <location>
        <begin position="191"/>
        <end position="195"/>
    </location>
    <ligand>
        <name>GTP</name>
        <dbReference type="ChEBI" id="CHEBI:37565"/>
    </ligand>
</feature>
<keyword evidence="8 9" id="KW-0342">GTP-binding</keyword>
<dbReference type="InterPro" id="IPR031167">
    <property type="entry name" value="G_OBG"/>
</dbReference>
<proteinExistence type="inferred from homology"/>
<organism evidence="13 14">
    <name type="scientific">Ureaplasma diversum</name>
    <dbReference type="NCBI Taxonomy" id="42094"/>
    <lineage>
        <taxon>Bacteria</taxon>
        <taxon>Bacillati</taxon>
        <taxon>Mycoplasmatota</taxon>
        <taxon>Mycoplasmoidales</taxon>
        <taxon>Mycoplasmoidaceae</taxon>
        <taxon>Ureaplasma</taxon>
    </lineage>
</organism>
<dbReference type="InterPro" id="IPR036726">
    <property type="entry name" value="GTP1_OBG_dom_sf"/>
</dbReference>
<evidence type="ECO:0000256" key="1">
    <source>
        <dbReference type="ARBA" id="ARBA00001946"/>
    </source>
</evidence>
<dbReference type="NCBIfam" id="TIGR00231">
    <property type="entry name" value="small_GTP"/>
    <property type="match status" value="1"/>
</dbReference>
<dbReference type="PROSITE" id="PS51883">
    <property type="entry name" value="OBG"/>
    <property type="match status" value="1"/>
</dbReference>
<feature type="binding site" evidence="9">
    <location>
        <position position="193"/>
    </location>
    <ligand>
        <name>Mg(2+)</name>
        <dbReference type="ChEBI" id="CHEBI:18420"/>
    </ligand>
</feature>
<comment type="subcellular location">
    <subcellularLocation>
        <location evidence="9">Cytoplasm</location>
    </subcellularLocation>
</comment>
<dbReference type="SUPFAM" id="SSF82051">
    <property type="entry name" value="Obg GTP-binding protein N-terminal domain"/>
    <property type="match status" value="1"/>
</dbReference>
<evidence type="ECO:0000259" key="10">
    <source>
        <dbReference type="PROSITE" id="PS51710"/>
    </source>
</evidence>
<evidence type="ECO:0000256" key="6">
    <source>
        <dbReference type="ARBA" id="ARBA00022801"/>
    </source>
</evidence>
<dbReference type="Gene3D" id="2.70.210.12">
    <property type="entry name" value="GTP1/OBG domain"/>
    <property type="match status" value="1"/>
</dbReference>
<dbReference type="FunFam" id="2.70.210.12:FF:000001">
    <property type="entry name" value="GTPase Obg"/>
    <property type="match status" value="1"/>
</dbReference>
<dbReference type="EMBL" id="CP009770">
    <property type="protein sequence ID" value="AJQ45375.1"/>
    <property type="molecule type" value="Genomic_DNA"/>
</dbReference>
<dbReference type="Proteomes" id="UP000032261">
    <property type="component" value="Chromosome"/>
</dbReference>
<evidence type="ECO:0000256" key="2">
    <source>
        <dbReference type="ARBA" id="ARBA00007699"/>
    </source>
</evidence>
<dbReference type="HOGENOM" id="CLU_011747_2_1_14"/>
<feature type="domain" description="Obg" evidence="12">
    <location>
        <begin position="1"/>
        <end position="159"/>
    </location>
</feature>
<dbReference type="InterPro" id="IPR014100">
    <property type="entry name" value="GTP-bd_Obg/CgtA"/>
</dbReference>
<protein>
    <recommendedName>
        <fullName evidence="9">GTPase Obg</fullName>
        <ecNumber evidence="9">3.6.5.-</ecNumber>
    </recommendedName>
    <alternativeName>
        <fullName evidence="9">GTP-binding protein Obg</fullName>
    </alternativeName>
</protein>
<dbReference type="SUPFAM" id="SSF102741">
    <property type="entry name" value="Obg GTP-binding protein C-terminal domain"/>
    <property type="match status" value="1"/>
</dbReference>
<dbReference type="InterPro" id="IPR006169">
    <property type="entry name" value="GTP1_OBG_dom"/>
</dbReference>
<feature type="binding site" evidence="9">
    <location>
        <begin position="282"/>
        <end position="285"/>
    </location>
    <ligand>
        <name>GTP</name>
        <dbReference type="ChEBI" id="CHEBI:37565"/>
    </ligand>
</feature>
<dbReference type="InterPro" id="IPR045086">
    <property type="entry name" value="OBG_GTPase"/>
</dbReference>
<evidence type="ECO:0000313" key="14">
    <source>
        <dbReference type="Proteomes" id="UP000032261"/>
    </source>
</evidence>
<keyword evidence="4 9" id="KW-0479">Metal-binding</keyword>
<evidence type="ECO:0000256" key="8">
    <source>
        <dbReference type="ARBA" id="ARBA00023134"/>
    </source>
</evidence>
<dbReference type="InterPro" id="IPR006073">
    <property type="entry name" value="GTP-bd"/>
</dbReference>
<reference evidence="13 14" key="1">
    <citation type="journal article" date="2015" name="Genome Announc.">
        <title>Genome Sequence of Ureaplasma diversum Strain ATCC 49782.</title>
        <authorList>
            <person name="Marques L.M."/>
            <person name="Guimaraes A.M."/>
            <person name="Martins H.B."/>
            <person name="Rezende I.S."/>
            <person name="Barbosa M.S."/>
            <person name="Campos G.B."/>
            <person name="do Nascimento N.C."/>
            <person name="Dos Santos A.P."/>
            <person name="Amorim A.T."/>
            <person name="Santos V.M."/>
            <person name="Messick J.B."/>
            <person name="Timenetsky J."/>
        </authorList>
    </citation>
    <scope>NUCLEOTIDE SEQUENCE [LARGE SCALE GENOMIC DNA]</scope>
    <source>
        <strain evidence="13 14">ATCC 49782</strain>
    </source>
</reference>
<dbReference type="InterPro" id="IPR036346">
    <property type="entry name" value="GTP-bd_prot_GTP1/OBG_C_sf"/>
</dbReference>
<dbReference type="PATRIC" id="fig|42094.4.peg.412"/>
<dbReference type="PIRSF" id="PIRSF002401">
    <property type="entry name" value="GTP_bd_Obg/CgtA"/>
    <property type="match status" value="1"/>
</dbReference>
<dbReference type="Pfam" id="PF09269">
    <property type="entry name" value="DUF1967"/>
    <property type="match status" value="1"/>
</dbReference>
<evidence type="ECO:0000259" key="11">
    <source>
        <dbReference type="PROSITE" id="PS51881"/>
    </source>
</evidence>
<dbReference type="Pfam" id="PF01926">
    <property type="entry name" value="MMR_HSR1"/>
    <property type="match status" value="1"/>
</dbReference>
<dbReference type="GO" id="GO:0003924">
    <property type="term" value="F:GTPase activity"/>
    <property type="evidence" value="ECO:0007669"/>
    <property type="project" value="UniProtKB-UniRule"/>
</dbReference>
<dbReference type="NCBIfam" id="TIGR02729">
    <property type="entry name" value="Obg_CgtA"/>
    <property type="match status" value="1"/>
</dbReference>
<feature type="domain" description="OCT" evidence="11">
    <location>
        <begin position="355"/>
        <end position="433"/>
    </location>
</feature>
<comment type="function">
    <text evidence="9">An essential GTPase which binds GTP, GDP and possibly (p)ppGpp with moderate affinity, with high nucleotide exchange rates and a fairly low GTP hydrolysis rate. Plays a role in control of the cell cycle, stress response, ribosome biogenesis and in those bacteria that undergo differentiation, in morphogenesis control.</text>
</comment>
<dbReference type="AlphaFoldDB" id="A0A0C5S1Z0"/>
<dbReference type="NCBIfam" id="NF008956">
    <property type="entry name" value="PRK12299.1"/>
    <property type="match status" value="1"/>
</dbReference>
<dbReference type="HAMAP" id="MF_01454">
    <property type="entry name" value="GTPase_Obg"/>
    <property type="match status" value="1"/>
</dbReference>
<keyword evidence="5 9" id="KW-0547">Nucleotide-binding</keyword>
<dbReference type="NCBIfam" id="TIGR03595">
    <property type="entry name" value="Obg_CgtA_exten"/>
    <property type="match status" value="1"/>
</dbReference>
<evidence type="ECO:0000313" key="13">
    <source>
        <dbReference type="EMBL" id="AJQ45375.1"/>
    </source>
</evidence>
<dbReference type="Pfam" id="PF01018">
    <property type="entry name" value="GTP1_OBG"/>
    <property type="match status" value="1"/>
</dbReference>
<dbReference type="CDD" id="cd01898">
    <property type="entry name" value="Obg"/>
    <property type="match status" value="1"/>
</dbReference>
<keyword evidence="7 9" id="KW-0460">Magnesium</keyword>
<comment type="cofactor">
    <cofactor evidence="1 9">
        <name>Mg(2+)</name>
        <dbReference type="ChEBI" id="CHEBI:18420"/>
    </cofactor>
</comment>
<evidence type="ECO:0000256" key="5">
    <source>
        <dbReference type="ARBA" id="ARBA00022741"/>
    </source>
</evidence>
<evidence type="ECO:0000256" key="9">
    <source>
        <dbReference type="HAMAP-Rule" id="MF_01454"/>
    </source>
</evidence>
<dbReference type="GO" id="GO:0000287">
    <property type="term" value="F:magnesium ion binding"/>
    <property type="evidence" value="ECO:0007669"/>
    <property type="project" value="InterPro"/>
</dbReference>
<dbReference type="PROSITE" id="PS51710">
    <property type="entry name" value="G_OBG"/>
    <property type="match status" value="1"/>
</dbReference>
<dbReference type="Gene3D" id="3.40.50.300">
    <property type="entry name" value="P-loop containing nucleotide triphosphate hydrolases"/>
    <property type="match status" value="1"/>
</dbReference>
<dbReference type="GO" id="GO:0005525">
    <property type="term" value="F:GTP binding"/>
    <property type="evidence" value="ECO:0007669"/>
    <property type="project" value="UniProtKB-UniRule"/>
</dbReference>
<dbReference type="STRING" id="42094.JM47_02100"/>
<evidence type="ECO:0000259" key="12">
    <source>
        <dbReference type="PROSITE" id="PS51883"/>
    </source>
</evidence>
<keyword evidence="3 9" id="KW-0963">Cytoplasm</keyword>
<feature type="binding site" evidence="9">
    <location>
        <position position="173"/>
    </location>
    <ligand>
        <name>Mg(2+)</name>
        <dbReference type="ChEBI" id="CHEBI:18420"/>
    </ligand>
</feature>
<dbReference type="PROSITE" id="PS51881">
    <property type="entry name" value="OCT"/>
    <property type="match status" value="1"/>
</dbReference>
<dbReference type="Gene3D" id="3.30.300.350">
    <property type="entry name" value="GTP-binding protein OBG, C-terminal domain"/>
    <property type="match status" value="1"/>
</dbReference>
<dbReference type="InterPro" id="IPR027417">
    <property type="entry name" value="P-loop_NTPase"/>
</dbReference>
<keyword evidence="6 9" id="KW-0378">Hydrolase</keyword>
<gene>
    <name evidence="9" type="primary">obg</name>
    <name evidence="13" type="ORF">JM47_02100</name>
</gene>
<feature type="binding site" evidence="9">
    <location>
        <begin position="166"/>
        <end position="173"/>
    </location>
    <ligand>
        <name>GTP</name>
        <dbReference type="ChEBI" id="CHEBI:37565"/>
    </ligand>
</feature>
<dbReference type="SUPFAM" id="SSF52540">
    <property type="entry name" value="P-loop containing nucleoside triphosphate hydrolases"/>
    <property type="match status" value="1"/>
</dbReference>
<feature type="domain" description="OBG-type G" evidence="10">
    <location>
        <begin position="160"/>
        <end position="328"/>
    </location>
</feature>
<dbReference type="InterPro" id="IPR006074">
    <property type="entry name" value="GTP1-OBG_CS"/>
</dbReference>
<dbReference type="PRINTS" id="PR00326">
    <property type="entry name" value="GTP1OBG"/>
</dbReference>
<feature type="binding site" evidence="9">
    <location>
        <begin position="309"/>
        <end position="311"/>
    </location>
    <ligand>
        <name>GTP</name>
        <dbReference type="ChEBI" id="CHEBI:37565"/>
    </ligand>
</feature>
<accession>A0A0C5S1Z0</accession>
<dbReference type="RefSeq" id="WP_208894781.1">
    <property type="nucleotide sequence ID" value="NZ_CP009770.1"/>
</dbReference>
<feature type="binding site" evidence="9">
    <location>
        <begin position="212"/>
        <end position="215"/>
    </location>
    <ligand>
        <name>GTP</name>
        <dbReference type="ChEBI" id="CHEBI:37565"/>
    </ligand>
</feature>
<evidence type="ECO:0000256" key="3">
    <source>
        <dbReference type="ARBA" id="ARBA00022490"/>
    </source>
</evidence>